<keyword evidence="3" id="KW-1185">Reference proteome</keyword>
<accession>A0ABN2VZK6</accession>
<name>A0ABN2VZK6_9ACTN</name>
<protein>
    <recommendedName>
        <fullName evidence="4">EfeO-type cupredoxin-like domain-containing protein</fullName>
    </recommendedName>
</protein>
<dbReference type="SUPFAM" id="SSF49503">
    <property type="entry name" value="Cupredoxins"/>
    <property type="match status" value="1"/>
</dbReference>
<evidence type="ECO:0000313" key="2">
    <source>
        <dbReference type="EMBL" id="GAA2078457.1"/>
    </source>
</evidence>
<dbReference type="InterPro" id="IPR008972">
    <property type="entry name" value="Cupredoxin"/>
</dbReference>
<evidence type="ECO:0000313" key="3">
    <source>
        <dbReference type="Proteomes" id="UP001501480"/>
    </source>
</evidence>
<evidence type="ECO:0008006" key="4">
    <source>
        <dbReference type="Google" id="ProtNLM"/>
    </source>
</evidence>
<organism evidence="2 3">
    <name type="scientific">Aeromicrobium halocynthiae</name>
    <dbReference type="NCBI Taxonomy" id="560557"/>
    <lineage>
        <taxon>Bacteria</taxon>
        <taxon>Bacillati</taxon>
        <taxon>Actinomycetota</taxon>
        <taxon>Actinomycetes</taxon>
        <taxon>Propionibacteriales</taxon>
        <taxon>Nocardioidaceae</taxon>
        <taxon>Aeromicrobium</taxon>
    </lineage>
</organism>
<feature type="region of interest" description="Disordered" evidence="1">
    <location>
        <begin position="31"/>
        <end position="53"/>
    </location>
</feature>
<sequence>MTPTSSTLTRSTALAAAGALLLVGCGSDDDAEPVVSPAATASAPSAEPTEEAAEGVQVDITIADGAVSPQGERVEVGVGEPVTISVTSDAVDEIHVHSDPDVTIDVEAGGSAEETFTIDTPGQVAVESHELGVTIVQLVVRP</sequence>
<comment type="caution">
    <text evidence="2">The sequence shown here is derived from an EMBL/GenBank/DDBJ whole genome shotgun (WGS) entry which is preliminary data.</text>
</comment>
<feature type="compositionally biased region" description="Low complexity" evidence="1">
    <location>
        <begin position="33"/>
        <end position="47"/>
    </location>
</feature>
<gene>
    <name evidence="2" type="ORF">GCM10009821_17880</name>
</gene>
<dbReference type="RefSeq" id="WP_344327154.1">
    <property type="nucleotide sequence ID" value="NZ_BAAAPY010000005.1"/>
</dbReference>
<evidence type="ECO:0000256" key="1">
    <source>
        <dbReference type="SAM" id="MobiDB-lite"/>
    </source>
</evidence>
<proteinExistence type="predicted"/>
<dbReference type="Gene3D" id="2.60.40.420">
    <property type="entry name" value="Cupredoxins - blue copper proteins"/>
    <property type="match status" value="1"/>
</dbReference>
<dbReference type="EMBL" id="BAAAPY010000005">
    <property type="protein sequence ID" value="GAA2078457.1"/>
    <property type="molecule type" value="Genomic_DNA"/>
</dbReference>
<reference evidence="2 3" key="1">
    <citation type="journal article" date="2019" name="Int. J. Syst. Evol. Microbiol.">
        <title>The Global Catalogue of Microorganisms (GCM) 10K type strain sequencing project: providing services to taxonomists for standard genome sequencing and annotation.</title>
        <authorList>
            <consortium name="The Broad Institute Genomics Platform"/>
            <consortium name="The Broad Institute Genome Sequencing Center for Infectious Disease"/>
            <person name="Wu L."/>
            <person name="Ma J."/>
        </authorList>
    </citation>
    <scope>NUCLEOTIDE SEQUENCE [LARGE SCALE GENOMIC DNA]</scope>
    <source>
        <strain evidence="2 3">JCM 15749</strain>
    </source>
</reference>
<dbReference type="Proteomes" id="UP001501480">
    <property type="component" value="Unassembled WGS sequence"/>
</dbReference>